<evidence type="ECO:0000256" key="1">
    <source>
        <dbReference type="ARBA" id="ARBA00004123"/>
    </source>
</evidence>
<keyword evidence="2" id="KW-0233">DNA recombination</keyword>
<dbReference type="InterPro" id="IPR036388">
    <property type="entry name" value="WH-like_DNA-bd_sf"/>
</dbReference>
<dbReference type="PANTHER" id="PTHR15938">
    <property type="entry name" value="TBP-1 INTERACTING PROTEIN"/>
    <property type="match status" value="1"/>
</dbReference>
<evidence type="ECO:0000256" key="2">
    <source>
        <dbReference type="ARBA" id="ARBA00023172"/>
    </source>
</evidence>
<keyword evidence="3" id="KW-0539">Nucleus</keyword>
<accession>A0A9P4S3Y4</accession>
<evidence type="ECO:0000256" key="3">
    <source>
        <dbReference type="ARBA" id="ARBA00023242"/>
    </source>
</evidence>
<keyword evidence="6" id="KW-1185">Reference proteome</keyword>
<dbReference type="GO" id="GO:0010774">
    <property type="term" value="P:meiotic strand invasion involved in reciprocal meiotic recombination"/>
    <property type="evidence" value="ECO:0007669"/>
    <property type="project" value="TreeGrafter"/>
</dbReference>
<dbReference type="EMBL" id="MU006106">
    <property type="protein sequence ID" value="KAF2835808.1"/>
    <property type="molecule type" value="Genomic_DNA"/>
</dbReference>
<dbReference type="GO" id="GO:0007129">
    <property type="term" value="P:homologous chromosome pairing at meiosis"/>
    <property type="evidence" value="ECO:0007669"/>
    <property type="project" value="TreeGrafter"/>
</dbReference>
<comment type="caution">
    <text evidence="5">The sequence shown here is derived from an EMBL/GenBank/DDBJ whole genome shotgun (WGS) entry which is preliminary data.</text>
</comment>
<dbReference type="OrthoDB" id="272266at2759"/>
<dbReference type="PANTHER" id="PTHR15938:SF0">
    <property type="entry name" value="HOMOLOGOUS-PAIRING PROTEIN 2 HOMOLOG"/>
    <property type="match status" value="1"/>
</dbReference>
<dbReference type="AlphaFoldDB" id="A0A9P4S3Y4"/>
<dbReference type="Proteomes" id="UP000799429">
    <property type="component" value="Unassembled WGS sequence"/>
</dbReference>
<evidence type="ECO:0000313" key="6">
    <source>
        <dbReference type="Proteomes" id="UP000799429"/>
    </source>
</evidence>
<proteinExistence type="predicted"/>
<dbReference type="GO" id="GO:0000794">
    <property type="term" value="C:condensed nuclear chromosome"/>
    <property type="evidence" value="ECO:0007669"/>
    <property type="project" value="TreeGrafter"/>
</dbReference>
<dbReference type="GO" id="GO:0000709">
    <property type="term" value="P:meiotic joint molecule formation"/>
    <property type="evidence" value="ECO:0007669"/>
    <property type="project" value="TreeGrafter"/>
</dbReference>
<keyword evidence="4" id="KW-0469">Meiosis</keyword>
<dbReference type="GO" id="GO:0120230">
    <property type="term" value="F:recombinase activator activity"/>
    <property type="evidence" value="ECO:0007669"/>
    <property type="project" value="TreeGrafter"/>
</dbReference>
<comment type="subcellular location">
    <subcellularLocation>
        <location evidence="1">Nucleus</location>
    </subcellularLocation>
</comment>
<evidence type="ECO:0000313" key="5">
    <source>
        <dbReference type="EMBL" id="KAF2835808.1"/>
    </source>
</evidence>
<protein>
    <submittedName>
        <fullName evidence="5">Homologous-pairing protein-like protein 2</fullName>
    </submittedName>
</protein>
<evidence type="ECO:0000256" key="4">
    <source>
        <dbReference type="ARBA" id="ARBA00023254"/>
    </source>
</evidence>
<gene>
    <name evidence="5" type="ORF">M501DRAFT_1019414</name>
</gene>
<organism evidence="5 6">
    <name type="scientific">Patellaria atrata CBS 101060</name>
    <dbReference type="NCBI Taxonomy" id="1346257"/>
    <lineage>
        <taxon>Eukaryota</taxon>
        <taxon>Fungi</taxon>
        <taxon>Dikarya</taxon>
        <taxon>Ascomycota</taxon>
        <taxon>Pezizomycotina</taxon>
        <taxon>Dothideomycetes</taxon>
        <taxon>Dothideomycetes incertae sedis</taxon>
        <taxon>Patellariales</taxon>
        <taxon>Patellariaceae</taxon>
        <taxon>Patellaria</taxon>
    </lineage>
</organism>
<sequence>MAPRKEKGEKVSVDEGLLISDAIDRKQKYVEVPFGSKIVMLVQADQCRQIKSSVLSAATKILKDLHERKEIEGRAAGKQIVYHAVQNAKDSASPDDLAVMDATIVALRDETTNLRATEKSLKTSLSTLQATLSTTDLRAAVSTLETERTEILGRLEGLRSGSAKPIDEKEKQDVEDEVRKWESLERKRKKIREEMWGFLCESLPEELKAEDLKEQLGLDE</sequence>
<name>A0A9P4S3Y4_9PEZI</name>
<reference evidence="5" key="1">
    <citation type="journal article" date="2020" name="Stud. Mycol.">
        <title>101 Dothideomycetes genomes: a test case for predicting lifestyles and emergence of pathogens.</title>
        <authorList>
            <person name="Haridas S."/>
            <person name="Albert R."/>
            <person name="Binder M."/>
            <person name="Bloem J."/>
            <person name="Labutti K."/>
            <person name="Salamov A."/>
            <person name="Andreopoulos B."/>
            <person name="Baker S."/>
            <person name="Barry K."/>
            <person name="Bills G."/>
            <person name="Bluhm B."/>
            <person name="Cannon C."/>
            <person name="Castanera R."/>
            <person name="Culley D."/>
            <person name="Daum C."/>
            <person name="Ezra D."/>
            <person name="Gonzalez J."/>
            <person name="Henrissat B."/>
            <person name="Kuo A."/>
            <person name="Liang C."/>
            <person name="Lipzen A."/>
            <person name="Lutzoni F."/>
            <person name="Magnuson J."/>
            <person name="Mondo S."/>
            <person name="Nolan M."/>
            <person name="Ohm R."/>
            <person name="Pangilinan J."/>
            <person name="Park H.-J."/>
            <person name="Ramirez L."/>
            <person name="Alfaro M."/>
            <person name="Sun H."/>
            <person name="Tritt A."/>
            <person name="Yoshinaga Y."/>
            <person name="Zwiers L.-H."/>
            <person name="Turgeon B."/>
            <person name="Goodwin S."/>
            <person name="Spatafora J."/>
            <person name="Crous P."/>
            <person name="Grigoriev I."/>
        </authorList>
    </citation>
    <scope>NUCLEOTIDE SEQUENCE</scope>
    <source>
        <strain evidence="5">CBS 101060</strain>
    </source>
</reference>
<dbReference type="GO" id="GO:0003690">
    <property type="term" value="F:double-stranded DNA binding"/>
    <property type="evidence" value="ECO:0007669"/>
    <property type="project" value="TreeGrafter"/>
</dbReference>
<dbReference type="Gene3D" id="1.10.10.10">
    <property type="entry name" value="Winged helix-like DNA-binding domain superfamily/Winged helix DNA-binding domain"/>
    <property type="match status" value="1"/>
</dbReference>
<dbReference type="GO" id="GO:0120231">
    <property type="term" value="C:DNA recombinase auxiliary factor complex"/>
    <property type="evidence" value="ECO:0007669"/>
    <property type="project" value="TreeGrafter"/>
</dbReference>